<reference evidence="2" key="1">
    <citation type="submission" date="2025-08" db="UniProtKB">
        <authorList>
            <consortium name="Ensembl"/>
        </authorList>
    </citation>
    <scope>IDENTIFICATION</scope>
</reference>
<evidence type="ECO:0000259" key="1">
    <source>
        <dbReference type="PROSITE" id="PS00214"/>
    </source>
</evidence>
<dbReference type="Ensembl" id="ENSANAT00000003239.1">
    <property type="protein sequence ID" value="ENSANAP00000000381.1"/>
    <property type="gene ID" value="ENSANAG00000003057.1"/>
</dbReference>
<dbReference type="STRING" id="37293.ENSANAP00000000381"/>
<protein>
    <recommendedName>
        <fullName evidence="1">Cytosolic fatty-acid binding proteins domain-containing protein</fullName>
    </recommendedName>
</protein>
<dbReference type="Proteomes" id="UP000233020">
    <property type="component" value="Unplaced"/>
</dbReference>
<dbReference type="InterPro" id="IPR012674">
    <property type="entry name" value="Calycin"/>
</dbReference>
<organism evidence="2 3">
    <name type="scientific">Aotus nancymaae</name>
    <name type="common">Ma's night monkey</name>
    <dbReference type="NCBI Taxonomy" id="37293"/>
    <lineage>
        <taxon>Eukaryota</taxon>
        <taxon>Metazoa</taxon>
        <taxon>Chordata</taxon>
        <taxon>Craniata</taxon>
        <taxon>Vertebrata</taxon>
        <taxon>Euteleostomi</taxon>
        <taxon>Mammalia</taxon>
        <taxon>Eutheria</taxon>
        <taxon>Euarchontoglires</taxon>
        <taxon>Primates</taxon>
        <taxon>Haplorrhini</taxon>
        <taxon>Platyrrhini</taxon>
        <taxon>Aotidae</taxon>
        <taxon>Aotus</taxon>
    </lineage>
</organism>
<name>A0A2K5BVA4_AOTNA</name>
<reference evidence="2" key="2">
    <citation type="submission" date="2025-09" db="UniProtKB">
        <authorList>
            <consortium name="Ensembl"/>
        </authorList>
    </citation>
    <scope>IDENTIFICATION</scope>
</reference>
<dbReference type="InterPro" id="IPR000463">
    <property type="entry name" value="Fatty_acid-bd"/>
</dbReference>
<dbReference type="OMA" id="NMVKRNA"/>
<dbReference type="AlphaFoldDB" id="A0A2K5BVA4"/>
<proteinExistence type="predicted"/>
<feature type="domain" description="Cytosolic fatty-acid binding proteins" evidence="1">
    <location>
        <begin position="5"/>
        <end position="22"/>
    </location>
</feature>
<evidence type="ECO:0000313" key="3">
    <source>
        <dbReference type="Proteomes" id="UP000233020"/>
    </source>
</evidence>
<dbReference type="PROSITE" id="PS00214">
    <property type="entry name" value="FABP"/>
    <property type="match status" value="1"/>
</dbReference>
<accession>A0A2K5BVA4</accession>
<keyword evidence="3" id="KW-1185">Reference proteome</keyword>
<dbReference type="Gene3D" id="2.40.128.20">
    <property type="match status" value="1"/>
</dbReference>
<dbReference type="SUPFAM" id="SSF50814">
    <property type="entry name" value="Lipocalins"/>
    <property type="match status" value="1"/>
</dbReference>
<dbReference type="GO" id="GO:0008289">
    <property type="term" value="F:lipid binding"/>
    <property type="evidence" value="ECO:0007669"/>
    <property type="project" value="InterPro"/>
</dbReference>
<sequence>ITFDGNWKVDRRKNYEKFMEKVGANTVKRKLAAHDNLNTFRNIEVVFELGGTWTVLEGNEIGKFIRTDNGNDLDAVTDTYVYEGVEAKRIFKKD</sequence>
<dbReference type="GeneTree" id="ENSGT00800000124172"/>
<evidence type="ECO:0000313" key="2">
    <source>
        <dbReference type="Ensembl" id="ENSANAP00000000381.1"/>
    </source>
</evidence>